<dbReference type="Proteomes" id="UP000028058">
    <property type="component" value="Unassembled WGS sequence"/>
</dbReference>
<name>A0A3R7J143_9ACTN</name>
<dbReference type="NCBIfam" id="NF038081">
    <property type="entry name" value="BN159_2729_fam"/>
    <property type="match status" value="1"/>
</dbReference>
<dbReference type="EMBL" id="JNAD02000010">
    <property type="protein sequence ID" value="RKM93644.1"/>
    <property type="molecule type" value="Genomic_DNA"/>
</dbReference>
<dbReference type="AlphaFoldDB" id="A0A3R7J143"/>
<reference evidence="2 3" key="1">
    <citation type="journal article" date="2014" name="Genome Announc.">
        <title>Draft Genome Sequence of Streptomyces fradiae ATCC 19609, a Strain Highly Sensitive to Antibiotics.</title>
        <authorList>
            <person name="Bekker O.B."/>
            <person name="Klimina K.M."/>
            <person name="Vatlin A.A."/>
            <person name="Zakharevich N.V."/>
            <person name="Kasianov A.S."/>
            <person name="Danilenko V.N."/>
        </authorList>
    </citation>
    <scope>NUCLEOTIDE SEQUENCE [LARGE SCALE GENOMIC DNA]</scope>
    <source>
        <strain evidence="2 3">ATCC 19609</strain>
    </source>
</reference>
<organism evidence="2 3">
    <name type="scientific">Streptomyces xinghaiensis</name>
    <dbReference type="NCBI Taxonomy" id="1038928"/>
    <lineage>
        <taxon>Bacteria</taxon>
        <taxon>Bacillati</taxon>
        <taxon>Actinomycetota</taxon>
        <taxon>Actinomycetes</taxon>
        <taxon>Kitasatosporales</taxon>
        <taxon>Streptomycetaceae</taxon>
        <taxon>Streptomyces</taxon>
    </lineage>
</organism>
<feature type="region of interest" description="Disordered" evidence="1">
    <location>
        <begin position="49"/>
        <end position="69"/>
    </location>
</feature>
<evidence type="ECO:0000313" key="2">
    <source>
        <dbReference type="EMBL" id="RKM93644.1"/>
    </source>
</evidence>
<accession>A0A3R7J143</accession>
<keyword evidence="3" id="KW-1185">Reference proteome</keyword>
<comment type="caution">
    <text evidence="2">The sequence shown here is derived from an EMBL/GenBank/DDBJ whole genome shotgun (WGS) entry which is preliminary data.</text>
</comment>
<gene>
    <name evidence="2" type="ORF">SFRA_020970</name>
</gene>
<feature type="compositionally biased region" description="Pro residues" evidence="1">
    <location>
        <begin position="57"/>
        <end position="69"/>
    </location>
</feature>
<proteinExistence type="predicted"/>
<sequence>MNPNLPHALRIIRKALAAYSGPELELRIAVDLDAAGLLTDISTMGRVDRTELTPEAVPGPPGDGRPPPDAVLPHQGIVLRRTDPAAGPPPEPGTVTRLPAPAEWEARFARAEKVFEDLVDHHGDRPEVLTVEQDHDRVVVCIRARTLADWEQWLSRIGAGAAEDTRSAGYAQLAFGTRAGVPVRLVAHEVPRLLHAAYQEAVRPYCLWGRVYDLARPLAENGGDGDQWLFLGVRDKSGMPLLSVRGRTELCTLENIVRHAGPLTPVDAGASPPVTGGDAD</sequence>
<evidence type="ECO:0000313" key="3">
    <source>
        <dbReference type="Proteomes" id="UP000028058"/>
    </source>
</evidence>
<protein>
    <submittedName>
        <fullName evidence="2">Uncharacterized protein</fullName>
    </submittedName>
</protein>
<dbReference type="NCBIfam" id="NF038082">
    <property type="entry name" value="phiSA1p31"/>
    <property type="match status" value="1"/>
</dbReference>
<evidence type="ECO:0000256" key="1">
    <source>
        <dbReference type="SAM" id="MobiDB-lite"/>
    </source>
</evidence>